<dbReference type="AlphaFoldDB" id="A0AAV3UVI9"/>
<gene>
    <name evidence="1" type="ORF">GCHA_1112</name>
</gene>
<reference evidence="1 2" key="1">
    <citation type="journal article" date="2017" name="Antonie Van Leeuwenhoek">
        <title>Rhizobium rhizosphaerae sp. nov., a novel species isolated from rice rhizosphere.</title>
        <authorList>
            <person name="Zhao J.J."/>
            <person name="Zhang J."/>
            <person name="Zhang R.J."/>
            <person name="Zhang C.W."/>
            <person name="Yin H.Q."/>
            <person name="Zhang X.X."/>
        </authorList>
    </citation>
    <scope>NUCLEOTIDE SEQUENCE [LARGE SCALE GENOMIC DNA]</scope>
    <source>
        <strain evidence="1 2">S18K6</strain>
    </source>
</reference>
<dbReference type="Gene3D" id="3.40.50.300">
    <property type="entry name" value="P-loop containing nucleotide triphosphate hydrolases"/>
    <property type="match status" value="1"/>
</dbReference>
<dbReference type="InterPro" id="IPR027417">
    <property type="entry name" value="P-loop_NTPase"/>
</dbReference>
<dbReference type="SUPFAM" id="SSF48452">
    <property type="entry name" value="TPR-like"/>
    <property type="match status" value="1"/>
</dbReference>
<sequence length="896" mass="102432">MLLHQIEEALGRFVLNNGDIDSLNLDSLANIHQREVDKGRVFNRNSIKDVVEATYLDELFGFALDIAQDSSIIDSINYLYSLFHHLDIYEIRNAISHPNRPFWDCYWYRVAAIASDPVNEILGLSEVKTALESAETGVITDPPEDWVTKVIWQIPNNLPEQFDHGVTGLIGRSRELQELKKYISNPRVNTIALVAPGGSGKTALALDLLNTIVSTPSFSKSLDAVVFITMKTEKLTSEGVVSLDSIETMEELKNNILQSINQIYDESFSSFEEAKDKMVSQKILLCIDNLETLLREKQDSFEELNYQLPPTWQVLVTSRIAVSNATILSLETLKEKSAIHLARTYLSKRGGQSLDETAYTQLTKGCFFNPLAIRLTIDLIVTGHDMPRSLNVANKEIAEFSYNNLIGALSKDAVEILETIFVEDTSTRFSLCELLGKSIDEISAAVGELSKTSLISRSSSEEEESYRLSDSVRDLLLVSPRNIEVRSKVQAVIHKRRNLSNEIDIRQNQKELPEWHYDYIPNDTNPNLKILITEVNNGIRKSRKNTDVAVSLFRKLKDSKFIHDGNSLYHRAFGRVLEALKDFNSAEEQYKLAKKYEKQNPSSYYLLARMYHAVKKFDSAQELYEQLISMGWTCEEHHIVNFGKSIYSGYFLSLLFSGQYEQVFEKTKKWKESGPYRSTLGTYRASAWKRKMENLVDTDPAGTVDALVRATRILSDVFRNEGYSRTANKQAVKIFEEIEFCYSRQQYYLKFCDEGKELFAFVHEHIFEIGQLYYSRRTIEDIIKEFSVLELKGNPFKNLPNNSAASFDYADEKEFDASGLIEVKVTNRPKDKASFLFSKDSSHQDYFLHYDNFKNGNWRDWCQLSIGQKLNIVPSENSDNGKAISAKEIYLESTWN</sequence>
<evidence type="ECO:0000313" key="2">
    <source>
        <dbReference type="Proteomes" id="UP000006320"/>
    </source>
</evidence>
<organism evidence="1 2">
    <name type="scientific">Paraglaciecola chathamensis S18K6</name>
    <dbReference type="NCBI Taxonomy" id="1127672"/>
    <lineage>
        <taxon>Bacteria</taxon>
        <taxon>Pseudomonadati</taxon>
        <taxon>Pseudomonadota</taxon>
        <taxon>Gammaproteobacteria</taxon>
        <taxon>Alteromonadales</taxon>
        <taxon>Alteromonadaceae</taxon>
        <taxon>Paraglaciecola</taxon>
    </lineage>
</organism>
<dbReference type="PANTHER" id="PTHR47691">
    <property type="entry name" value="REGULATOR-RELATED"/>
    <property type="match status" value="1"/>
</dbReference>
<proteinExistence type="predicted"/>
<dbReference type="InterPro" id="IPR011990">
    <property type="entry name" value="TPR-like_helical_dom_sf"/>
</dbReference>
<comment type="caution">
    <text evidence="1">The sequence shown here is derived from an EMBL/GenBank/DDBJ whole genome shotgun (WGS) entry which is preliminary data.</text>
</comment>
<dbReference type="EMBL" id="BAEM01000017">
    <property type="protein sequence ID" value="GAC09074.1"/>
    <property type="molecule type" value="Genomic_DNA"/>
</dbReference>
<dbReference type="SUPFAM" id="SSF52540">
    <property type="entry name" value="P-loop containing nucleoside triphosphate hydrolases"/>
    <property type="match status" value="1"/>
</dbReference>
<name>A0AAV3UVI9_9ALTE</name>
<evidence type="ECO:0000313" key="1">
    <source>
        <dbReference type="EMBL" id="GAC09074.1"/>
    </source>
</evidence>
<accession>A0AAV3UVI9</accession>
<evidence type="ECO:0008006" key="3">
    <source>
        <dbReference type="Google" id="ProtNLM"/>
    </source>
</evidence>
<dbReference type="Proteomes" id="UP000006320">
    <property type="component" value="Unassembled WGS sequence"/>
</dbReference>
<dbReference type="PANTHER" id="PTHR47691:SF3">
    <property type="entry name" value="HTH-TYPE TRANSCRIPTIONAL REGULATOR RV0890C-RELATED"/>
    <property type="match status" value="1"/>
</dbReference>
<dbReference type="Gene3D" id="1.25.40.10">
    <property type="entry name" value="Tetratricopeptide repeat domain"/>
    <property type="match status" value="1"/>
</dbReference>
<protein>
    <recommendedName>
        <fullName evidence="3">AAA+ ATPase domain-containing protein</fullName>
    </recommendedName>
</protein>